<gene>
    <name evidence="1" type="ORF">UQ52_07370</name>
</gene>
<evidence type="ECO:0000313" key="1">
    <source>
        <dbReference type="EMBL" id="AJQ52452.1"/>
    </source>
</evidence>
<organism evidence="1 2">
    <name type="scientific">Rickettsia conorii subsp. raoultii</name>
    <dbReference type="NCBI Taxonomy" id="369822"/>
    <lineage>
        <taxon>Bacteria</taxon>
        <taxon>Pseudomonadati</taxon>
        <taxon>Pseudomonadota</taxon>
        <taxon>Alphaproteobacteria</taxon>
        <taxon>Rickettsiales</taxon>
        <taxon>Rickettsiaceae</taxon>
        <taxon>Rickettsieae</taxon>
        <taxon>Rickettsia</taxon>
        <taxon>spotted fever group</taxon>
    </lineage>
</organism>
<sequence>MLKQINVKRISLDIPEHIIAKIDKICAENFITRRKWFIDAANDKLEKYELNKIDMIVKK</sequence>
<geneLocation type="plasmid" evidence="2">
    <name>prra1</name>
</geneLocation>
<dbReference type="EMBL" id="CP010970">
    <property type="protein sequence ID" value="AJQ52452.1"/>
    <property type="molecule type" value="Genomic_DNA"/>
</dbReference>
<keyword evidence="1" id="KW-0614">Plasmid</keyword>
<proteinExistence type="predicted"/>
<evidence type="ECO:0000313" key="2">
    <source>
        <dbReference type="Proteomes" id="UP000077462"/>
    </source>
</evidence>
<accession>A0A9N7BBJ9</accession>
<dbReference type="Proteomes" id="UP000077462">
    <property type="component" value="Plasmid pRra1"/>
</dbReference>
<protein>
    <submittedName>
        <fullName evidence="1">Uncharacterized protein</fullName>
    </submittedName>
</protein>
<name>A0A9N7BBJ9_RICCR</name>
<reference evidence="1 2" key="1">
    <citation type="journal article" date="2016" name="Genome Announc.">
        <title>Genome Sequence of the Tick-Borne Pathogen Rickettsia raoultii.</title>
        <authorList>
            <person name="El Karkouri K."/>
            <person name="Mediannikov O."/>
            <person name="Robert C."/>
            <person name="Raoult D."/>
            <person name="Fournier P.E."/>
        </authorList>
    </citation>
    <scope>NUCLEOTIDE SEQUENCE [LARGE SCALE GENOMIC DNA]</scope>
    <source>
        <strain evidence="1 2">Khabarovsk</strain>
    </source>
</reference>
<dbReference type="AlphaFoldDB" id="A0A9N7BBJ9"/>